<proteinExistence type="predicted"/>
<evidence type="ECO:0000313" key="2">
    <source>
        <dbReference type="EMBL" id="STZ28350.1"/>
    </source>
</evidence>
<reference evidence="2 3" key="1">
    <citation type="submission" date="2018-06" db="EMBL/GenBank/DDBJ databases">
        <authorList>
            <consortium name="Pathogen Informatics"/>
            <person name="Doyle S."/>
        </authorList>
    </citation>
    <scope>NUCLEOTIDE SEQUENCE [LARGE SCALE GENOMIC DNA]</scope>
    <source>
        <strain evidence="2 3">NCTC11179</strain>
    </source>
</reference>
<gene>
    <name evidence="2" type="ORF">NCTC11179_01894</name>
</gene>
<name>A0A378RRM5_MYROD</name>
<dbReference type="RefSeq" id="WP_115091311.1">
    <property type="nucleotide sequence ID" value="NZ_CP068107.1"/>
</dbReference>
<dbReference type="EMBL" id="UGQL01000001">
    <property type="protein sequence ID" value="STZ28350.1"/>
    <property type="molecule type" value="Genomic_DNA"/>
</dbReference>
<organism evidence="2 3">
    <name type="scientific">Myroides odoratus</name>
    <name type="common">Flavobacterium odoratum</name>
    <dbReference type="NCBI Taxonomy" id="256"/>
    <lineage>
        <taxon>Bacteria</taxon>
        <taxon>Pseudomonadati</taxon>
        <taxon>Bacteroidota</taxon>
        <taxon>Flavobacteriia</taxon>
        <taxon>Flavobacteriales</taxon>
        <taxon>Flavobacteriaceae</taxon>
        <taxon>Myroides</taxon>
    </lineage>
</organism>
<dbReference type="Proteomes" id="UP000255024">
    <property type="component" value="Unassembled WGS sequence"/>
</dbReference>
<feature type="coiled-coil region" evidence="1">
    <location>
        <begin position="259"/>
        <end position="286"/>
    </location>
</feature>
<accession>A0A378RRM5</accession>
<protein>
    <submittedName>
        <fullName evidence="2">Uncharacterized protein</fullName>
    </submittedName>
</protein>
<keyword evidence="3" id="KW-1185">Reference proteome</keyword>
<evidence type="ECO:0000313" key="3">
    <source>
        <dbReference type="Proteomes" id="UP000255024"/>
    </source>
</evidence>
<dbReference type="AlphaFoldDB" id="A0A378RRM5"/>
<sequence length="340" mass="37779">MSNTTTFVLLKGSPTSWSVKQNGLMIEKKGVGLKFAAYYPGQDSIFVEDIKNKDLKPQLIPAFEFNPSTNKTELTVPNTDVNLITLLKLHPHYGKKFEIFSEEIESERALSKYNNIEKALKLIESANDLEVRAKGVVVLGVDAMHYLPTVAIAKLKELAFSNPTQVISKIEGMDYESQFIAAKAFIDKIVKTNLGHTAVVWSDTENLILTLGTGEIGVEKLARLLSQNNEQSYNMLQIISQKLGIGTQQEEQTPSVPVNTVSEKELQAKDDEIAKLRAELEAANKGSVHEINTPSTQAEATNKVEMTLEEATAKYIEKFNKEPGPTVKGDLEWILKKLKE</sequence>
<evidence type="ECO:0000256" key="1">
    <source>
        <dbReference type="SAM" id="Coils"/>
    </source>
</evidence>
<keyword evidence="1" id="KW-0175">Coiled coil</keyword>